<evidence type="ECO:0000256" key="6">
    <source>
        <dbReference type="ARBA" id="ARBA00022741"/>
    </source>
</evidence>
<dbReference type="InterPro" id="IPR014729">
    <property type="entry name" value="Rossmann-like_a/b/a_fold"/>
</dbReference>
<keyword evidence="7" id="KW-0067">ATP-binding</keyword>
<gene>
    <name evidence="13" type="ORF">A3C07_04060</name>
</gene>
<keyword evidence="6" id="KW-0547">Nucleotide-binding</keyword>
<evidence type="ECO:0000256" key="10">
    <source>
        <dbReference type="ARBA" id="ARBA00049339"/>
    </source>
</evidence>
<evidence type="ECO:0000256" key="11">
    <source>
        <dbReference type="NCBIfam" id="TIGR00456"/>
    </source>
</evidence>
<accession>A0A1G2KJG3</accession>
<dbReference type="NCBIfam" id="TIGR00456">
    <property type="entry name" value="argS"/>
    <property type="match status" value="1"/>
</dbReference>
<dbReference type="GO" id="GO:0005737">
    <property type="term" value="C:cytoplasm"/>
    <property type="evidence" value="ECO:0007669"/>
    <property type="project" value="UniProtKB-SubCell"/>
</dbReference>
<keyword evidence="5 13" id="KW-0436">Ligase</keyword>
<keyword evidence="4" id="KW-0963">Cytoplasm</keyword>
<evidence type="ECO:0000256" key="1">
    <source>
        <dbReference type="ARBA" id="ARBA00004496"/>
    </source>
</evidence>
<name>A0A1G2KJG3_9BACT</name>
<dbReference type="Gene3D" id="1.10.730.10">
    <property type="entry name" value="Isoleucyl-tRNA Synthetase, Domain 1"/>
    <property type="match status" value="1"/>
</dbReference>
<dbReference type="PANTHER" id="PTHR11956:SF5">
    <property type="entry name" value="ARGININE--TRNA LIGASE, CYTOPLASMIC"/>
    <property type="match status" value="1"/>
</dbReference>
<reference evidence="13 14" key="1">
    <citation type="journal article" date="2016" name="Nat. Commun.">
        <title>Thousands of microbial genomes shed light on interconnected biogeochemical processes in an aquifer system.</title>
        <authorList>
            <person name="Anantharaman K."/>
            <person name="Brown C.T."/>
            <person name="Hug L.A."/>
            <person name="Sharon I."/>
            <person name="Castelle C.J."/>
            <person name="Probst A.J."/>
            <person name="Thomas B.C."/>
            <person name="Singh A."/>
            <person name="Wilkins M.J."/>
            <person name="Karaoz U."/>
            <person name="Brodie E.L."/>
            <person name="Williams K.H."/>
            <person name="Hubbard S.S."/>
            <person name="Banfield J.F."/>
        </authorList>
    </citation>
    <scope>NUCLEOTIDE SEQUENCE [LARGE SCALE GENOMIC DNA]</scope>
</reference>
<dbReference type="GO" id="GO:0006420">
    <property type="term" value="P:arginyl-tRNA aminoacylation"/>
    <property type="evidence" value="ECO:0007669"/>
    <property type="project" value="UniProtKB-UniRule"/>
</dbReference>
<dbReference type="EMBL" id="MHQI01000062">
    <property type="protein sequence ID" value="OGZ98600.1"/>
    <property type="molecule type" value="Genomic_DNA"/>
</dbReference>
<proteinExistence type="inferred from homology"/>
<organism evidence="13 14">
    <name type="scientific">Candidatus Sungbacteria bacterium RIFCSPHIGHO2_02_FULL_47_11</name>
    <dbReference type="NCBI Taxonomy" id="1802270"/>
    <lineage>
        <taxon>Bacteria</taxon>
        <taxon>Candidatus Sungiibacteriota</taxon>
    </lineage>
</organism>
<evidence type="ECO:0000256" key="4">
    <source>
        <dbReference type="ARBA" id="ARBA00022490"/>
    </source>
</evidence>
<dbReference type="InterPro" id="IPR008909">
    <property type="entry name" value="DALR_anticod-bd"/>
</dbReference>
<dbReference type="GO" id="GO:0005524">
    <property type="term" value="F:ATP binding"/>
    <property type="evidence" value="ECO:0007669"/>
    <property type="project" value="UniProtKB-KW"/>
</dbReference>
<dbReference type="FunFam" id="1.10.730.10:FF:000008">
    <property type="entry name" value="Arginine--tRNA ligase"/>
    <property type="match status" value="1"/>
</dbReference>
<dbReference type="SUPFAM" id="SSF47323">
    <property type="entry name" value="Anticodon-binding domain of a subclass of class I aminoacyl-tRNA synthetases"/>
    <property type="match status" value="1"/>
</dbReference>
<dbReference type="InterPro" id="IPR001278">
    <property type="entry name" value="Arg-tRNA-ligase"/>
</dbReference>
<evidence type="ECO:0000256" key="2">
    <source>
        <dbReference type="ARBA" id="ARBA00005594"/>
    </source>
</evidence>
<comment type="subcellular location">
    <subcellularLocation>
        <location evidence="1">Cytoplasm</location>
    </subcellularLocation>
</comment>
<sequence>DEVLYGELGEILQKKNTYGKLQTTNYKLSTINIEFISANPTGPLTIGNGRGAFLGDVLANILSFSGSKVTREYYINDAKASTQIQELGKAILRRSEAYPGPYTDSIKVGLKKKYATLSEMGGDTVGYLAAQEIQKDNKKTVEKILKIKFDVWYSEEKLYKNRLVQKTLNALNGNGVMYQKDGAMWFRASEFGDSEDRVALRTGGAPTYFLPDVAYHFDKLTKRKFQKVIDILGADHHGTFPRVVAGLRALGLDAESVTPIFTQIARLTRSGKEVKMSKRRGEFVTLEELIKEVGLDAARYFFLEKSPDTHMDFDLDLAKEQSVKNPVYYIQYAHARITSIFNKVKNRGIFNFQFSIFKLLKEDEELSLIKKLIQFPEVVADTANDYQVHRLTRYAYELARVFHNFYEKHRVITDDKELTQARLAFVKATQVVLQNVLGLLGISAPKKM</sequence>
<dbReference type="CDD" id="cd00671">
    <property type="entry name" value="ArgRS_core"/>
    <property type="match status" value="1"/>
</dbReference>
<dbReference type="AlphaFoldDB" id="A0A1G2KJG3"/>
<feature type="domain" description="DALR anticodon binding" evidence="12">
    <location>
        <begin position="330"/>
        <end position="448"/>
    </location>
</feature>
<comment type="caution">
    <text evidence="13">The sequence shown here is derived from an EMBL/GenBank/DDBJ whole genome shotgun (WGS) entry which is preliminary data.</text>
</comment>
<keyword evidence="8" id="KW-0648">Protein biosynthesis</keyword>
<protein>
    <recommendedName>
        <fullName evidence="3 11">Arginine--tRNA ligase</fullName>
        <ecNumber evidence="3 11">6.1.1.19</ecNumber>
    </recommendedName>
</protein>
<dbReference type="Pfam" id="PF05746">
    <property type="entry name" value="DALR_1"/>
    <property type="match status" value="1"/>
</dbReference>
<dbReference type="PROSITE" id="PS00178">
    <property type="entry name" value="AA_TRNA_LIGASE_I"/>
    <property type="match status" value="1"/>
</dbReference>
<dbReference type="Gene3D" id="3.40.50.620">
    <property type="entry name" value="HUPs"/>
    <property type="match status" value="1"/>
</dbReference>
<dbReference type="InterPro" id="IPR009080">
    <property type="entry name" value="tRNAsynth_Ia_anticodon-bd"/>
</dbReference>
<feature type="non-terminal residue" evidence="13">
    <location>
        <position position="1"/>
    </location>
</feature>
<comment type="similarity">
    <text evidence="2">Belongs to the class-I aminoacyl-tRNA synthetase family.</text>
</comment>
<dbReference type="PRINTS" id="PR01038">
    <property type="entry name" value="TRNASYNTHARG"/>
</dbReference>
<dbReference type="Proteomes" id="UP000179023">
    <property type="component" value="Unassembled WGS sequence"/>
</dbReference>
<evidence type="ECO:0000313" key="14">
    <source>
        <dbReference type="Proteomes" id="UP000179023"/>
    </source>
</evidence>
<dbReference type="InterPro" id="IPR001412">
    <property type="entry name" value="aa-tRNA-synth_I_CS"/>
</dbReference>
<dbReference type="SMART" id="SM00836">
    <property type="entry name" value="DALR_1"/>
    <property type="match status" value="1"/>
</dbReference>
<dbReference type="EC" id="6.1.1.19" evidence="3 11"/>
<dbReference type="GO" id="GO:0004814">
    <property type="term" value="F:arginine-tRNA ligase activity"/>
    <property type="evidence" value="ECO:0007669"/>
    <property type="project" value="UniProtKB-UniRule"/>
</dbReference>
<keyword evidence="9" id="KW-0030">Aminoacyl-tRNA synthetase</keyword>
<dbReference type="SUPFAM" id="SSF52374">
    <property type="entry name" value="Nucleotidylyl transferase"/>
    <property type="match status" value="1"/>
</dbReference>
<dbReference type="STRING" id="1802270.A3C07_04060"/>
<evidence type="ECO:0000256" key="8">
    <source>
        <dbReference type="ARBA" id="ARBA00022917"/>
    </source>
</evidence>
<dbReference type="PANTHER" id="PTHR11956">
    <property type="entry name" value="ARGINYL-TRNA SYNTHETASE"/>
    <property type="match status" value="1"/>
</dbReference>
<evidence type="ECO:0000256" key="9">
    <source>
        <dbReference type="ARBA" id="ARBA00023146"/>
    </source>
</evidence>
<dbReference type="InterPro" id="IPR035684">
    <property type="entry name" value="ArgRS_core"/>
</dbReference>
<comment type="catalytic activity">
    <reaction evidence="10">
        <text>tRNA(Arg) + L-arginine + ATP = L-arginyl-tRNA(Arg) + AMP + diphosphate</text>
        <dbReference type="Rhea" id="RHEA:20301"/>
        <dbReference type="Rhea" id="RHEA-COMP:9658"/>
        <dbReference type="Rhea" id="RHEA-COMP:9673"/>
        <dbReference type="ChEBI" id="CHEBI:30616"/>
        <dbReference type="ChEBI" id="CHEBI:32682"/>
        <dbReference type="ChEBI" id="CHEBI:33019"/>
        <dbReference type="ChEBI" id="CHEBI:78442"/>
        <dbReference type="ChEBI" id="CHEBI:78513"/>
        <dbReference type="ChEBI" id="CHEBI:456215"/>
        <dbReference type="EC" id="6.1.1.19"/>
    </reaction>
</comment>
<evidence type="ECO:0000259" key="12">
    <source>
        <dbReference type="SMART" id="SM00836"/>
    </source>
</evidence>
<evidence type="ECO:0000256" key="7">
    <source>
        <dbReference type="ARBA" id="ARBA00022840"/>
    </source>
</evidence>
<evidence type="ECO:0000256" key="3">
    <source>
        <dbReference type="ARBA" id="ARBA00012837"/>
    </source>
</evidence>
<evidence type="ECO:0000313" key="13">
    <source>
        <dbReference type="EMBL" id="OGZ98600.1"/>
    </source>
</evidence>
<evidence type="ECO:0000256" key="5">
    <source>
        <dbReference type="ARBA" id="ARBA00022598"/>
    </source>
</evidence>